<proteinExistence type="predicted"/>
<accession>A0A285T2T7</accession>
<dbReference type="OrthoDB" id="7862841at2"/>
<evidence type="ECO:0000313" key="2">
    <source>
        <dbReference type="EMBL" id="SOC15249.1"/>
    </source>
</evidence>
<evidence type="ECO:0008006" key="5">
    <source>
        <dbReference type="Google" id="ProtNLM"/>
    </source>
</evidence>
<dbReference type="AlphaFoldDB" id="A0A285T2T7"/>
<evidence type="ECO:0000313" key="1">
    <source>
        <dbReference type="EMBL" id="QGZ36578.1"/>
    </source>
</evidence>
<protein>
    <recommendedName>
        <fullName evidence="5">Transcriptional regulator, AlpA family</fullName>
    </recommendedName>
</protein>
<evidence type="ECO:0000313" key="4">
    <source>
        <dbReference type="Proteomes" id="UP000435648"/>
    </source>
</evidence>
<reference evidence="2 3" key="1">
    <citation type="submission" date="2017-08" db="EMBL/GenBank/DDBJ databases">
        <authorList>
            <person name="de Groot N.N."/>
        </authorList>
    </citation>
    <scope>NUCLEOTIDE SEQUENCE [LARGE SCALE GENOMIC DNA]</scope>
    <source>
        <strain evidence="2 3">USBA 352</strain>
    </source>
</reference>
<dbReference type="Proteomes" id="UP000435648">
    <property type="component" value="Chromosome"/>
</dbReference>
<dbReference type="KEGG" id="siw:GH266_20055"/>
<keyword evidence="3" id="KW-1185">Reference proteome</keyword>
<dbReference type="Proteomes" id="UP000219331">
    <property type="component" value="Unassembled WGS sequence"/>
</dbReference>
<name>A0A285T2T7_9HYPH</name>
<dbReference type="EMBL" id="OBML01000008">
    <property type="protein sequence ID" value="SOC15249.1"/>
    <property type="molecule type" value="Genomic_DNA"/>
</dbReference>
<sequence length="78" mass="8433">MNRALIEVKIPPFRMLKKAAAASYCGIASSAFEGLCPVTPVAMPNGSRLWDTHDLDAWLDQLKAGTAESDDAILDKLD</sequence>
<dbReference type="STRING" id="538381.GCA_001696535_02930"/>
<gene>
    <name evidence="1" type="ORF">GH266_20055</name>
    <name evidence="2" type="ORF">SAMN05421512_10886</name>
</gene>
<dbReference type="RefSeq" id="WP_083206305.1">
    <property type="nucleotide sequence ID" value="NZ_CP046908.1"/>
</dbReference>
<reference evidence="1 4" key="2">
    <citation type="submission" date="2019-12" db="EMBL/GenBank/DDBJ databases">
        <title>The genome of Stappia indica PHM037.</title>
        <authorList>
            <person name="Kacar D."/>
            <person name="Galan B."/>
            <person name="Canedo L."/>
            <person name="Rodriguez P."/>
            <person name="de la Calle F."/>
            <person name="Garcia J.L."/>
        </authorList>
    </citation>
    <scope>NUCLEOTIDE SEQUENCE [LARGE SCALE GENOMIC DNA]</scope>
    <source>
        <strain evidence="1 4">PHM037</strain>
    </source>
</reference>
<dbReference type="EMBL" id="CP046908">
    <property type="protein sequence ID" value="QGZ36578.1"/>
    <property type="molecule type" value="Genomic_DNA"/>
</dbReference>
<organism evidence="2 3">
    <name type="scientific">Stappia indica</name>
    <dbReference type="NCBI Taxonomy" id="538381"/>
    <lineage>
        <taxon>Bacteria</taxon>
        <taxon>Pseudomonadati</taxon>
        <taxon>Pseudomonadota</taxon>
        <taxon>Alphaproteobacteria</taxon>
        <taxon>Hyphomicrobiales</taxon>
        <taxon>Stappiaceae</taxon>
        <taxon>Stappia</taxon>
    </lineage>
</organism>
<evidence type="ECO:0000313" key="3">
    <source>
        <dbReference type="Proteomes" id="UP000219331"/>
    </source>
</evidence>